<dbReference type="Pfam" id="PF13414">
    <property type="entry name" value="TPR_11"/>
    <property type="match status" value="1"/>
</dbReference>
<evidence type="ECO:0000313" key="13">
    <source>
        <dbReference type="EMBL" id="RIB27131.1"/>
    </source>
</evidence>
<evidence type="ECO:0000256" key="10">
    <source>
        <dbReference type="PROSITE-ProRule" id="PRU00339"/>
    </source>
</evidence>
<keyword evidence="3" id="KW-0677">Repeat</keyword>
<keyword evidence="5 10" id="KW-0802">TPR repeat</keyword>
<dbReference type="SUPFAM" id="SSF48452">
    <property type="entry name" value="TPR-like"/>
    <property type="match status" value="3"/>
</dbReference>
<name>A0A397VZ78_9GLOM</name>
<dbReference type="InterPro" id="IPR019734">
    <property type="entry name" value="TPR_rpt"/>
</dbReference>
<sequence>MSNAELSNVASNQEIQESNTTLIKAIKDYLANKDYKFYVAASATVILAGLGLYFFWTPKPPKSKPPKSSTRTKKPKLPKQTETRDRGVRNREEDAEVEEFEKYSTEQITALPREKRVTASKLLKDRGNLAFGQKNYQKATKLYTQAIAFNQDDPIFYSNRAACYYNTKEYSKVIDDCNSALEMDPCYVKALNRRAMAYEETARYEESLHDFTAACIIGEFKNESAATSIDRLLKKVASIKAKEIIKNRKKRLPSTKFISSYLDAFWKEPIDQNVEVNSELENTDSAQLSDPDSENHADKLFDSAERFVQQQRYEEAMNAYEKAINLGCANMAKALNMRGTFTNLMGDSLSALADFQKALDLKPDYIQIYVKRATIYTEQGDIDETWKEFDKAIKIDSKNPDIYYHRGQIHFLRNDFDMAVKDYQRRIELDPDFIFAHIQLAIAQYKSGAVEDGLKTFQRGLKKFSRSAEMHNYYGELLADQRRIDEAIEQFDKAHELQTGNFALPLVNKAMLCFHVKGDSNLAEEYCRQALELEPESDIANTIMSEILLAKGNLEEALQCLEKYQEVARTEAELQGLLEYAEAARSNIAFKSRYSQFADRLAPTAR</sequence>
<keyword evidence="4" id="KW-1000">Mitochondrion outer membrane</keyword>
<feature type="repeat" description="TPR" evidence="10">
    <location>
        <begin position="366"/>
        <end position="399"/>
    </location>
</feature>
<dbReference type="PROSITE" id="PS50293">
    <property type="entry name" value="TPR_REGION"/>
    <property type="match status" value="1"/>
</dbReference>
<dbReference type="Pfam" id="PF13181">
    <property type="entry name" value="TPR_8"/>
    <property type="match status" value="1"/>
</dbReference>
<keyword evidence="14" id="KW-1185">Reference proteome</keyword>
<keyword evidence="7" id="KW-0496">Mitochondrion</keyword>
<feature type="repeat" description="TPR" evidence="10">
    <location>
        <begin position="468"/>
        <end position="501"/>
    </location>
</feature>
<evidence type="ECO:0000256" key="5">
    <source>
        <dbReference type="ARBA" id="ARBA00022803"/>
    </source>
</evidence>
<evidence type="ECO:0000256" key="6">
    <source>
        <dbReference type="ARBA" id="ARBA00022989"/>
    </source>
</evidence>
<dbReference type="PANTHER" id="PTHR46208">
    <property type="entry name" value="MITOCHONDRIAL IMPORT RECEPTOR SUBUNIT TOM70"/>
    <property type="match status" value="1"/>
</dbReference>
<feature type="repeat" description="TPR" evidence="10">
    <location>
        <begin position="297"/>
        <end position="330"/>
    </location>
</feature>
<feature type="transmembrane region" description="Helical" evidence="12">
    <location>
        <begin position="37"/>
        <end position="56"/>
    </location>
</feature>
<gene>
    <name evidence="13" type="ORF">C2G38_2161442</name>
</gene>
<dbReference type="EMBL" id="QKWP01000110">
    <property type="protein sequence ID" value="RIB27131.1"/>
    <property type="molecule type" value="Genomic_DNA"/>
</dbReference>
<dbReference type="GO" id="GO:0005741">
    <property type="term" value="C:mitochondrial outer membrane"/>
    <property type="evidence" value="ECO:0007669"/>
    <property type="project" value="UniProtKB-SubCell"/>
</dbReference>
<feature type="repeat" description="TPR" evidence="10">
    <location>
        <begin position="120"/>
        <end position="153"/>
    </location>
</feature>
<dbReference type="PANTHER" id="PTHR46208:SF1">
    <property type="entry name" value="MITOCHONDRIAL IMPORT RECEPTOR SUBUNIT TOM70"/>
    <property type="match status" value="1"/>
</dbReference>
<dbReference type="GO" id="GO:0008320">
    <property type="term" value="F:protein transmembrane transporter activity"/>
    <property type="evidence" value="ECO:0007669"/>
    <property type="project" value="TreeGrafter"/>
</dbReference>
<dbReference type="OrthoDB" id="2942533at2759"/>
<evidence type="ECO:0000313" key="14">
    <source>
        <dbReference type="Proteomes" id="UP000266673"/>
    </source>
</evidence>
<feature type="compositionally biased region" description="Basic residues" evidence="11">
    <location>
        <begin position="61"/>
        <end position="77"/>
    </location>
</feature>
<comment type="similarity">
    <text evidence="9">Belongs to the Tom70 family.</text>
</comment>
<dbReference type="GO" id="GO:0030943">
    <property type="term" value="F:mitochondrion targeting sequence binding"/>
    <property type="evidence" value="ECO:0007669"/>
    <property type="project" value="TreeGrafter"/>
</dbReference>
<evidence type="ECO:0000256" key="4">
    <source>
        <dbReference type="ARBA" id="ARBA00022787"/>
    </source>
</evidence>
<dbReference type="Pfam" id="PF14559">
    <property type="entry name" value="TPR_19"/>
    <property type="match status" value="1"/>
</dbReference>
<reference evidence="13 14" key="1">
    <citation type="submission" date="2018-06" db="EMBL/GenBank/DDBJ databases">
        <title>Comparative genomics reveals the genomic features of Rhizophagus irregularis, R. cerebriforme, R. diaphanum and Gigaspora rosea, and their symbiotic lifestyle signature.</title>
        <authorList>
            <person name="Morin E."/>
            <person name="San Clemente H."/>
            <person name="Chen E.C.H."/>
            <person name="De La Providencia I."/>
            <person name="Hainaut M."/>
            <person name="Kuo A."/>
            <person name="Kohler A."/>
            <person name="Murat C."/>
            <person name="Tang N."/>
            <person name="Roy S."/>
            <person name="Loubradou J."/>
            <person name="Henrissat B."/>
            <person name="Grigoriev I.V."/>
            <person name="Corradi N."/>
            <person name="Roux C."/>
            <person name="Martin F.M."/>
        </authorList>
    </citation>
    <scope>NUCLEOTIDE SEQUENCE [LARGE SCALE GENOMIC DNA]</scope>
    <source>
        <strain evidence="13 14">DAOM 194757</strain>
    </source>
</reference>
<evidence type="ECO:0000256" key="2">
    <source>
        <dbReference type="ARBA" id="ARBA00022692"/>
    </source>
</evidence>
<comment type="subcellular location">
    <subcellularLocation>
        <location evidence="1">Mitochondrion outer membrane</location>
        <topology evidence="1">Single-pass membrane protein</topology>
    </subcellularLocation>
</comment>
<accession>A0A397VZ78</accession>
<dbReference type="AlphaFoldDB" id="A0A397VZ78"/>
<evidence type="ECO:0000256" key="12">
    <source>
        <dbReference type="SAM" id="Phobius"/>
    </source>
</evidence>
<feature type="repeat" description="TPR" evidence="10">
    <location>
        <begin position="332"/>
        <end position="365"/>
    </location>
</feature>
<evidence type="ECO:0000256" key="11">
    <source>
        <dbReference type="SAM" id="MobiDB-lite"/>
    </source>
</evidence>
<keyword evidence="6 12" id="KW-1133">Transmembrane helix</keyword>
<dbReference type="Proteomes" id="UP000266673">
    <property type="component" value="Unassembled WGS sequence"/>
</dbReference>
<feature type="region of interest" description="Disordered" evidence="11">
    <location>
        <begin position="61"/>
        <end position="98"/>
    </location>
</feature>
<keyword evidence="8 12" id="KW-0472">Membrane</keyword>
<comment type="caution">
    <text evidence="13">The sequence shown here is derived from an EMBL/GenBank/DDBJ whole genome shotgun (WGS) entry which is preliminary data.</text>
</comment>
<evidence type="ECO:0000256" key="3">
    <source>
        <dbReference type="ARBA" id="ARBA00022737"/>
    </source>
</evidence>
<evidence type="ECO:0000256" key="8">
    <source>
        <dbReference type="ARBA" id="ARBA00023136"/>
    </source>
</evidence>
<feature type="repeat" description="TPR" evidence="10">
    <location>
        <begin position="400"/>
        <end position="433"/>
    </location>
</feature>
<keyword evidence="2 12" id="KW-0812">Transmembrane</keyword>
<evidence type="ECO:0000256" key="9">
    <source>
        <dbReference type="ARBA" id="ARBA00038030"/>
    </source>
</evidence>
<feature type="compositionally biased region" description="Basic and acidic residues" evidence="11">
    <location>
        <begin position="79"/>
        <end position="92"/>
    </location>
</feature>
<protein>
    <submittedName>
        <fullName evidence="13">Import receptor</fullName>
    </submittedName>
</protein>
<evidence type="ECO:0000256" key="7">
    <source>
        <dbReference type="ARBA" id="ARBA00023128"/>
    </source>
</evidence>
<organism evidence="13 14">
    <name type="scientific">Gigaspora rosea</name>
    <dbReference type="NCBI Taxonomy" id="44941"/>
    <lineage>
        <taxon>Eukaryota</taxon>
        <taxon>Fungi</taxon>
        <taxon>Fungi incertae sedis</taxon>
        <taxon>Mucoromycota</taxon>
        <taxon>Glomeromycotina</taxon>
        <taxon>Glomeromycetes</taxon>
        <taxon>Diversisporales</taxon>
        <taxon>Gigasporaceae</taxon>
        <taxon>Gigaspora</taxon>
    </lineage>
</organism>
<dbReference type="Pfam" id="PF13432">
    <property type="entry name" value="TPR_16"/>
    <property type="match status" value="2"/>
</dbReference>
<dbReference type="GO" id="GO:0045039">
    <property type="term" value="P:protein insertion into mitochondrial inner membrane"/>
    <property type="evidence" value="ECO:0007669"/>
    <property type="project" value="TreeGrafter"/>
</dbReference>
<proteinExistence type="inferred from homology"/>
<dbReference type="PROSITE" id="PS50005">
    <property type="entry name" value="TPR"/>
    <property type="match status" value="6"/>
</dbReference>
<dbReference type="GO" id="GO:0030150">
    <property type="term" value="P:protein import into mitochondrial matrix"/>
    <property type="evidence" value="ECO:0007669"/>
    <property type="project" value="TreeGrafter"/>
</dbReference>
<dbReference type="Gene3D" id="1.25.40.10">
    <property type="entry name" value="Tetratricopeptide repeat domain"/>
    <property type="match status" value="2"/>
</dbReference>
<dbReference type="STRING" id="44941.A0A397VZ78"/>
<evidence type="ECO:0000256" key="1">
    <source>
        <dbReference type="ARBA" id="ARBA00004572"/>
    </source>
</evidence>
<dbReference type="SMART" id="SM00028">
    <property type="entry name" value="TPR"/>
    <property type="match status" value="11"/>
</dbReference>
<dbReference type="InterPro" id="IPR011990">
    <property type="entry name" value="TPR-like_helical_dom_sf"/>
</dbReference>
<keyword evidence="13" id="KW-0675">Receptor</keyword>